<dbReference type="SUPFAM" id="SSF75445">
    <property type="entry name" value="D-ribose-5-phosphate isomerase (RpiA), lid domain"/>
    <property type="match status" value="1"/>
</dbReference>
<sequence>MGSAAASPQPSGNLTQDELKRVAAHRAVEFVEPGMTLGLGTGSTAAHALDRLGDLLRVGALPGVAGVPTSLKTEAHAARVGIPLLPLDAASGASIRLSIDGADEVDPDLNLVKGRGGSLLREKMIEGAGDRFVVIVDESKLVPRLGCTGAVPVEVIPFGAPHTLGLIRKVFDGVPGFHARLRTVPAANGEDSDAPFLTDNGNYIVEMFFEDGIRGDLLDISDRLLRITGVIEHGMFLGMATTVIVANKDGTVTVINKKMNQAVSSTSTRGRGKSERVWTYFEDEALLKALFELSLDPKWKSEGSFKNGYLSVLKATLAEKIPGCGLTAVPHIESRVRHFRTKYGAIEVMLANSGFSWDENRKMVQCEKQQYEDHCKRHPDAKGLYGISFPHLDTLAAIYGKDITTGEGAEGLGDAISNLEKEITLEESHDQEVEEDSMSRETPRWASNRNLLDSTSSTSKRRKRDKGNEVRKSSDPFLDMLGEFLDDLKNASNHFGKMTEIMEREAKLQEEAAHKDPMQALQQKSITELTRLGFTSTELVKAASVFVNVPNQMAMLFALPETLRRGFILNMLASKFSSLLY</sequence>
<dbReference type="InterPro" id="IPR024752">
    <property type="entry name" value="Myb/SANT-like_dom"/>
</dbReference>
<comment type="pathway">
    <text evidence="2">Carbohydrate degradation; pentose phosphate pathway; D-ribose 5-phosphate from D-ribulose 5-phosphate (non-oxidative stage): step 1/1.</text>
</comment>
<evidence type="ECO:0000256" key="6">
    <source>
        <dbReference type="SAM" id="MobiDB-lite"/>
    </source>
</evidence>
<dbReference type="NCBIfam" id="TIGR00021">
    <property type="entry name" value="rpiA"/>
    <property type="match status" value="1"/>
</dbReference>
<dbReference type="InterPro" id="IPR004788">
    <property type="entry name" value="Ribose5P_isomerase_type_A"/>
</dbReference>
<accession>A0A317YB12</accession>
<dbReference type="Pfam" id="PF12776">
    <property type="entry name" value="Myb_DNA-bind_3"/>
    <property type="match status" value="1"/>
</dbReference>
<dbReference type="NCBIfam" id="NF001924">
    <property type="entry name" value="PRK00702.1"/>
    <property type="match status" value="1"/>
</dbReference>
<dbReference type="Proteomes" id="UP000251960">
    <property type="component" value="Chromosome 1"/>
</dbReference>
<dbReference type="UniPathway" id="UPA00115">
    <property type="reaction ID" value="UER00412"/>
</dbReference>
<gene>
    <name evidence="9" type="primary">RPI1</name>
    <name evidence="9" type="ORF">Zm00014a_041940</name>
</gene>
<dbReference type="InterPro" id="IPR037171">
    <property type="entry name" value="NagB/RpiA_transferase-like"/>
</dbReference>
<evidence type="ECO:0000259" key="8">
    <source>
        <dbReference type="Pfam" id="PF23950"/>
    </source>
</evidence>
<evidence type="ECO:0000256" key="2">
    <source>
        <dbReference type="ARBA" id="ARBA00004988"/>
    </source>
</evidence>
<dbReference type="Pfam" id="PF23950">
    <property type="entry name" value="MLLE_2"/>
    <property type="match status" value="1"/>
</dbReference>
<keyword evidence="5 9" id="KW-0413">Isomerase</keyword>
<dbReference type="EMBL" id="NCVQ01000001">
    <property type="protein sequence ID" value="PWZ55857.1"/>
    <property type="molecule type" value="Genomic_DNA"/>
</dbReference>
<feature type="compositionally biased region" description="Basic and acidic residues" evidence="6">
    <location>
        <begin position="427"/>
        <end position="443"/>
    </location>
</feature>
<dbReference type="InterPro" id="IPR056623">
    <property type="entry name" value="MLLE_2"/>
</dbReference>
<dbReference type="InterPro" id="IPR020672">
    <property type="entry name" value="Ribose5P_isomerase_typA_subgr"/>
</dbReference>
<dbReference type="FunFam" id="3.40.50.1360:FF:000001">
    <property type="entry name" value="Ribose-5-phosphate isomerase A"/>
    <property type="match status" value="1"/>
</dbReference>
<proteinExistence type="inferred from homology"/>
<evidence type="ECO:0000313" key="9">
    <source>
        <dbReference type="EMBL" id="PWZ55857.1"/>
    </source>
</evidence>
<feature type="region of interest" description="Disordered" evidence="6">
    <location>
        <begin position="427"/>
        <end position="474"/>
    </location>
</feature>
<dbReference type="InterPro" id="IPR050262">
    <property type="entry name" value="Ribose-5P_isomerase"/>
</dbReference>
<dbReference type="GO" id="GO:0009052">
    <property type="term" value="P:pentose-phosphate shunt, non-oxidative branch"/>
    <property type="evidence" value="ECO:0007669"/>
    <property type="project" value="InterPro"/>
</dbReference>
<dbReference type="PANTHER" id="PTHR43748:SF2">
    <property type="entry name" value="RIBOSE-5-PHOSPHATE ISOMERASE 2-RELATED"/>
    <property type="match status" value="1"/>
</dbReference>
<dbReference type="PANTHER" id="PTHR43748">
    <property type="entry name" value="RIBOSE-5-PHOSPHATE ISOMERASE 3, CHLOROPLASTIC-RELATED"/>
    <property type="match status" value="1"/>
</dbReference>
<comment type="catalytic activity">
    <reaction evidence="1">
        <text>aldehydo-D-ribose 5-phosphate = D-ribulose 5-phosphate</text>
        <dbReference type="Rhea" id="RHEA:14657"/>
        <dbReference type="ChEBI" id="CHEBI:58121"/>
        <dbReference type="ChEBI" id="CHEBI:58273"/>
        <dbReference type="EC" id="5.3.1.6"/>
    </reaction>
</comment>
<dbReference type="Gene3D" id="3.40.50.1360">
    <property type="match status" value="1"/>
</dbReference>
<dbReference type="GO" id="GO:0004751">
    <property type="term" value="F:ribose-5-phosphate isomerase activity"/>
    <property type="evidence" value="ECO:0007669"/>
    <property type="project" value="UniProtKB-EC"/>
</dbReference>
<dbReference type="HAMAP" id="MF_00170">
    <property type="entry name" value="Rib_5P_isom_A"/>
    <property type="match status" value="1"/>
</dbReference>
<protein>
    <recommendedName>
        <fullName evidence="4">ribose-5-phosphate isomerase</fullName>
        <ecNumber evidence="4">5.3.1.6</ecNumber>
    </recommendedName>
</protein>
<evidence type="ECO:0000259" key="7">
    <source>
        <dbReference type="Pfam" id="PF12776"/>
    </source>
</evidence>
<comment type="similarity">
    <text evidence="3">Belongs to the ribose 5-phosphate isomerase family.</text>
</comment>
<evidence type="ECO:0000256" key="5">
    <source>
        <dbReference type="ARBA" id="ARBA00023235"/>
    </source>
</evidence>
<comment type="caution">
    <text evidence="9">The sequence shown here is derived from an EMBL/GenBank/DDBJ whole genome shotgun (WGS) entry which is preliminary data.</text>
</comment>
<dbReference type="Pfam" id="PF06026">
    <property type="entry name" value="Rib_5-P_isom_A"/>
    <property type="match status" value="1"/>
</dbReference>
<dbReference type="SUPFAM" id="SSF100950">
    <property type="entry name" value="NagB/RpiA/CoA transferase-like"/>
    <property type="match status" value="1"/>
</dbReference>
<dbReference type="AlphaFoldDB" id="A0A317YB12"/>
<evidence type="ECO:0000256" key="3">
    <source>
        <dbReference type="ARBA" id="ARBA00008088"/>
    </source>
</evidence>
<evidence type="ECO:0000256" key="1">
    <source>
        <dbReference type="ARBA" id="ARBA00001713"/>
    </source>
</evidence>
<dbReference type="ExpressionAtlas" id="A0A317YB12">
    <property type="expression patterns" value="baseline and differential"/>
</dbReference>
<reference evidence="9" key="1">
    <citation type="journal article" date="2018" name="Nat. Genet.">
        <title>Extensive intraspecific gene order and gene structural variations between Mo17 and other maize genomes.</title>
        <authorList>
            <person name="Sun S."/>
            <person name="Zhou Y."/>
            <person name="Chen J."/>
            <person name="Shi J."/>
            <person name="Zhao H."/>
            <person name="Zhao H."/>
            <person name="Song W."/>
            <person name="Zhang M."/>
            <person name="Cui Y."/>
            <person name="Dong X."/>
            <person name="Liu H."/>
            <person name="Ma X."/>
            <person name="Jiao Y."/>
            <person name="Wang B."/>
            <person name="Wei X."/>
            <person name="Stein J.C."/>
            <person name="Glaubitz J.C."/>
            <person name="Lu F."/>
            <person name="Yu G."/>
            <person name="Liang C."/>
            <person name="Fengler K."/>
            <person name="Li B."/>
            <person name="Rafalski A."/>
            <person name="Schnable P.S."/>
            <person name="Ware D.H."/>
            <person name="Buckler E.S."/>
            <person name="Lai J."/>
        </authorList>
    </citation>
    <scope>NUCLEOTIDE SEQUENCE [LARGE SCALE GENOMIC DNA]</scope>
    <source>
        <tissue evidence="9">Seedling</tissue>
    </source>
</reference>
<feature type="domain" description="Myb/SANT-like" evidence="7">
    <location>
        <begin position="278"/>
        <end position="371"/>
    </location>
</feature>
<dbReference type="Gene3D" id="3.30.70.260">
    <property type="match status" value="1"/>
</dbReference>
<dbReference type="EC" id="5.3.1.6" evidence="4"/>
<name>A0A317YB12_MAIZE</name>
<feature type="domain" description="MLLE-like" evidence="8">
    <location>
        <begin position="517"/>
        <end position="574"/>
    </location>
</feature>
<evidence type="ECO:0000256" key="4">
    <source>
        <dbReference type="ARBA" id="ARBA00011959"/>
    </source>
</evidence>
<dbReference type="CDD" id="cd01398">
    <property type="entry name" value="RPI_A"/>
    <property type="match status" value="1"/>
</dbReference>
<organism evidence="9">
    <name type="scientific">Zea mays</name>
    <name type="common">Maize</name>
    <dbReference type="NCBI Taxonomy" id="4577"/>
    <lineage>
        <taxon>Eukaryota</taxon>
        <taxon>Viridiplantae</taxon>
        <taxon>Streptophyta</taxon>
        <taxon>Embryophyta</taxon>
        <taxon>Tracheophyta</taxon>
        <taxon>Spermatophyta</taxon>
        <taxon>Magnoliopsida</taxon>
        <taxon>Liliopsida</taxon>
        <taxon>Poales</taxon>
        <taxon>Poaceae</taxon>
        <taxon>PACMAD clade</taxon>
        <taxon>Panicoideae</taxon>
        <taxon>Andropogonodae</taxon>
        <taxon>Andropogoneae</taxon>
        <taxon>Tripsacinae</taxon>
        <taxon>Zea</taxon>
    </lineage>
</organism>